<evidence type="ECO:0000313" key="2">
    <source>
        <dbReference type="Proteomes" id="UP000604898"/>
    </source>
</evidence>
<dbReference type="RefSeq" id="WP_202722567.1">
    <property type="nucleotide sequence ID" value="NZ_BPEX01000035.1"/>
</dbReference>
<gene>
    <name evidence="1" type="ORF">JMA39_14475</name>
</gene>
<sequence>MPSAGLERHHAPSLCQSHTPYKLPKVRVATCEHYRKPRLLQQASLLAITKYDDDA</sequence>
<comment type="caution">
    <text evidence="1">The sequence shown here is derived from an EMBL/GenBank/DDBJ whole genome shotgun (WGS) entry which is preliminary data.</text>
</comment>
<protein>
    <submittedName>
        <fullName evidence="1">Uncharacterized protein</fullName>
    </submittedName>
</protein>
<dbReference type="Proteomes" id="UP000604898">
    <property type="component" value="Unassembled WGS sequence"/>
</dbReference>
<name>A0ABS1T0J1_9GAMM</name>
<proteinExistence type="predicted"/>
<evidence type="ECO:0000313" key="1">
    <source>
        <dbReference type="EMBL" id="MBL4914311.1"/>
    </source>
</evidence>
<accession>A0ABS1T0J1</accession>
<dbReference type="EMBL" id="JAESVD010000008">
    <property type="protein sequence ID" value="MBL4914311.1"/>
    <property type="molecule type" value="Genomic_DNA"/>
</dbReference>
<organism evidence="1 2">
    <name type="scientific">Shewanella schlegeliana</name>
    <dbReference type="NCBI Taxonomy" id="190308"/>
    <lineage>
        <taxon>Bacteria</taxon>
        <taxon>Pseudomonadati</taxon>
        <taxon>Pseudomonadota</taxon>
        <taxon>Gammaproteobacteria</taxon>
        <taxon>Alteromonadales</taxon>
        <taxon>Shewanellaceae</taxon>
        <taxon>Shewanella</taxon>
    </lineage>
</organism>
<reference evidence="1 2" key="1">
    <citation type="submission" date="2021-01" db="EMBL/GenBank/DDBJ databases">
        <title>Genome sequence of Shewanella schlegeliana JCM 11561.</title>
        <authorList>
            <person name="Zhang H."/>
            <person name="Li C."/>
        </authorList>
    </citation>
    <scope>NUCLEOTIDE SEQUENCE [LARGE SCALE GENOMIC DNA]</scope>
    <source>
        <strain evidence="1 2">JCM 11561</strain>
    </source>
</reference>
<keyword evidence="2" id="KW-1185">Reference proteome</keyword>